<feature type="region of interest" description="Disordered" evidence="1">
    <location>
        <begin position="114"/>
        <end position="155"/>
    </location>
</feature>
<proteinExistence type="predicted"/>
<evidence type="ECO:0000256" key="1">
    <source>
        <dbReference type="SAM" id="MobiDB-lite"/>
    </source>
</evidence>
<dbReference type="GeneID" id="121139782"/>
<accession>A0ABM2XA39</accession>
<dbReference type="Proteomes" id="UP000886700">
    <property type="component" value="Unplaced"/>
</dbReference>
<keyword evidence="2" id="KW-1185">Reference proteome</keyword>
<feature type="compositionally biased region" description="Acidic residues" evidence="1">
    <location>
        <begin position="114"/>
        <end position="150"/>
    </location>
</feature>
<protein>
    <submittedName>
        <fullName evidence="3">FK506-binding protein 4-like</fullName>
    </submittedName>
</protein>
<evidence type="ECO:0000313" key="2">
    <source>
        <dbReference type="Proteomes" id="UP000886700"/>
    </source>
</evidence>
<dbReference type="RefSeq" id="XP_040599707.1">
    <property type="nucleotide sequence ID" value="XM_040743773.1"/>
</dbReference>
<organism evidence="2 3">
    <name type="scientific">Mesocricetus auratus</name>
    <name type="common">Golden hamster</name>
    <dbReference type="NCBI Taxonomy" id="10036"/>
    <lineage>
        <taxon>Eukaryota</taxon>
        <taxon>Metazoa</taxon>
        <taxon>Chordata</taxon>
        <taxon>Craniata</taxon>
        <taxon>Vertebrata</taxon>
        <taxon>Euteleostomi</taxon>
        <taxon>Mammalia</taxon>
        <taxon>Eutheria</taxon>
        <taxon>Euarchontoglires</taxon>
        <taxon>Glires</taxon>
        <taxon>Rodentia</taxon>
        <taxon>Myomorpha</taxon>
        <taxon>Muroidea</taxon>
        <taxon>Cricetidae</taxon>
        <taxon>Cricetinae</taxon>
        <taxon>Mesocricetus</taxon>
    </lineage>
</organism>
<sequence>MSAVIEQEPRLPDQQQEGGGMGHVARQIVLLMLPINHANDDIDGTIAFLVSQAVMRAMVEEGCRQEEMWPGVEDMWPQVENDVWPDVEDMWPEDEDVWPDVEEDWYVWNNVQENEEAEDDQYYNNEEDEEEGDDDNYEYEEKEEEEEEDNKGDKQDEIPCEEIILHACKAQKVQSLNNHRFKRDKISPRSPDLAMEAQHWEVPPRRHRQPTSSLFFVVVAFTTTPQPTNPFKAQRFNKIFAVR</sequence>
<reference evidence="3" key="1">
    <citation type="submission" date="2025-08" db="UniProtKB">
        <authorList>
            <consortium name="RefSeq"/>
        </authorList>
    </citation>
    <scope>IDENTIFICATION</scope>
    <source>
        <tissue evidence="3">Liver</tissue>
    </source>
</reference>
<name>A0ABM2XA39_MESAU</name>
<evidence type="ECO:0000313" key="3">
    <source>
        <dbReference type="RefSeq" id="XP_040599707.1"/>
    </source>
</evidence>
<gene>
    <name evidence="3" type="primary">LOC121139782</name>
</gene>